<feature type="transmembrane region" description="Helical" evidence="5">
    <location>
        <begin position="152"/>
        <end position="173"/>
    </location>
</feature>
<dbReference type="PROSITE" id="PS00217">
    <property type="entry name" value="SUGAR_TRANSPORT_2"/>
    <property type="match status" value="1"/>
</dbReference>
<evidence type="ECO:0000256" key="5">
    <source>
        <dbReference type="SAM" id="Phobius"/>
    </source>
</evidence>
<dbReference type="InterPro" id="IPR036259">
    <property type="entry name" value="MFS_trans_sf"/>
</dbReference>
<dbReference type="PANTHER" id="PTHR11662">
    <property type="entry name" value="SOLUTE CARRIER FAMILY 17"/>
    <property type="match status" value="1"/>
</dbReference>
<dbReference type="Pfam" id="PF07690">
    <property type="entry name" value="MFS_1"/>
    <property type="match status" value="1"/>
</dbReference>
<feature type="transmembrane region" description="Helical" evidence="5">
    <location>
        <begin position="280"/>
        <end position="300"/>
    </location>
</feature>
<dbReference type="InterPro" id="IPR005829">
    <property type="entry name" value="Sugar_transporter_CS"/>
</dbReference>
<evidence type="ECO:0000256" key="2">
    <source>
        <dbReference type="ARBA" id="ARBA00022692"/>
    </source>
</evidence>
<feature type="transmembrane region" description="Helical" evidence="5">
    <location>
        <begin position="62"/>
        <end position="79"/>
    </location>
</feature>
<feature type="transmembrane region" description="Helical" evidence="5">
    <location>
        <begin position="91"/>
        <end position="108"/>
    </location>
</feature>
<sequence>MQSRSIAGARVESPSRQRHVLALILLVVLFFSFIDRVNVSILVVDPEFLADMGIAGSALQKGMLMTVFLAAYGIGNVFLSPLGDRVGPRKAMSIAIAIWSVSLLVGGITSTFTAMLASRVILGLSEGVHFPMQSKYVKEWYPLSERGKANSIWQAGISVAPALAMPLFTFIIHTSGWRSSFFILCAAGLIPLTLIWFFTSDTPRQNKRVNELELTHIETGLRKEHEALKNHQTTVQQIKSFAGNYQFWLLTLYYALHNAIFWGMMTWLPTYLKEARGFSWSAMGLLSSLPWIVSLFAKFVGGYLLDRANRRAPFIFWAMVAVTLGVYLGASLENATISAILLAIGIGATGFALPAIWTLLQDLVPSHSIGAGAGMMNGLATGLSALAPLMIGFVVKTTGSYADGLYALVGCSIFAGLIMLCMTLKGK</sequence>
<feature type="transmembrane region" description="Helical" evidence="5">
    <location>
        <begin position="179"/>
        <end position="198"/>
    </location>
</feature>
<dbReference type="SUPFAM" id="SSF103473">
    <property type="entry name" value="MFS general substrate transporter"/>
    <property type="match status" value="1"/>
</dbReference>
<evidence type="ECO:0000256" key="3">
    <source>
        <dbReference type="ARBA" id="ARBA00022989"/>
    </source>
</evidence>
<dbReference type="PROSITE" id="PS50850">
    <property type="entry name" value="MFS"/>
    <property type="match status" value="1"/>
</dbReference>
<dbReference type="AlphaFoldDB" id="A0A9W3PBY5"/>
<feature type="transmembrane region" description="Helical" evidence="5">
    <location>
        <begin position="247"/>
        <end position="268"/>
    </location>
</feature>
<dbReference type="InterPro" id="IPR050382">
    <property type="entry name" value="MFS_Na/Anion_cotransporter"/>
</dbReference>
<protein>
    <submittedName>
        <fullName evidence="7">Permease</fullName>
    </submittedName>
</protein>
<keyword evidence="4 5" id="KW-0472">Membrane</keyword>
<dbReference type="Proteomes" id="UP000032866">
    <property type="component" value="Chromosome 2"/>
</dbReference>
<feature type="transmembrane region" description="Helical" evidence="5">
    <location>
        <begin position="20"/>
        <end position="42"/>
    </location>
</feature>
<gene>
    <name evidence="7" type="ORF">GEM_4685</name>
</gene>
<organism evidence="7 8">
    <name type="scientific">Burkholderia cepacia GG4</name>
    <dbReference type="NCBI Taxonomy" id="1009846"/>
    <lineage>
        <taxon>Bacteria</taxon>
        <taxon>Pseudomonadati</taxon>
        <taxon>Pseudomonadota</taxon>
        <taxon>Betaproteobacteria</taxon>
        <taxon>Burkholderiales</taxon>
        <taxon>Burkholderiaceae</taxon>
        <taxon>Burkholderia</taxon>
        <taxon>Burkholderia cepacia complex</taxon>
    </lineage>
</organism>
<keyword evidence="2 5" id="KW-0812">Transmembrane</keyword>
<evidence type="ECO:0000256" key="4">
    <source>
        <dbReference type="ARBA" id="ARBA00023136"/>
    </source>
</evidence>
<feature type="domain" description="Major facilitator superfamily (MFS) profile" evidence="6">
    <location>
        <begin position="21"/>
        <end position="427"/>
    </location>
</feature>
<comment type="subcellular location">
    <subcellularLocation>
        <location evidence="1">Membrane</location>
        <topology evidence="1">Multi-pass membrane protein</topology>
    </subcellularLocation>
</comment>
<feature type="transmembrane region" description="Helical" evidence="5">
    <location>
        <begin position="405"/>
        <end position="424"/>
    </location>
</feature>
<dbReference type="EMBL" id="CP003775">
    <property type="protein sequence ID" value="AFQ51075.1"/>
    <property type="molecule type" value="Genomic_DNA"/>
</dbReference>
<dbReference type="InterPro" id="IPR011701">
    <property type="entry name" value="MFS"/>
</dbReference>
<evidence type="ECO:0000256" key="1">
    <source>
        <dbReference type="ARBA" id="ARBA00004141"/>
    </source>
</evidence>
<evidence type="ECO:0000259" key="6">
    <source>
        <dbReference type="PROSITE" id="PS50850"/>
    </source>
</evidence>
<dbReference type="RefSeq" id="WP_014899838.1">
    <property type="nucleotide sequence ID" value="NC_018514.1"/>
</dbReference>
<dbReference type="PANTHER" id="PTHR11662:SF399">
    <property type="entry name" value="FI19708P1-RELATED"/>
    <property type="match status" value="1"/>
</dbReference>
<evidence type="ECO:0000313" key="8">
    <source>
        <dbReference type="Proteomes" id="UP000032866"/>
    </source>
</evidence>
<name>A0A9W3PBY5_BURCE</name>
<feature type="transmembrane region" description="Helical" evidence="5">
    <location>
        <begin position="336"/>
        <end position="360"/>
    </location>
</feature>
<evidence type="ECO:0000313" key="7">
    <source>
        <dbReference type="EMBL" id="AFQ51075.1"/>
    </source>
</evidence>
<reference evidence="7 8" key="1">
    <citation type="journal article" date="2012" name="J. Bacteriol.">
        <title>Complete Genome Sequence of Burkholderia sp. Strain GG4, a Betaproteobacterium That Reduces 3-Oxo-N-Acylhomoserine Lactones and Produces Different N-Acylhomoserine Lactones.</title>
        <authorList>
            <person name="Hong K.W."/>
            <person name="Koh C.L."/>
            <person name="Sam C.K."/>
            <person name="Yin W.F."/>
            <person name="Chan K.G."/>
        </authorList>
    </citation>
    <scope>NUCLEOTIDE SEQUENCE [LARGE SCALE GENOMIC DNA]</scope>
    <source>
        <strain evidence="7 8">GG4</strain>
    </source>
</reference>
<dbReference type="GO" id="GO:0016020">
    <property type="term" value="C:membrane"/>
    <property type="evidence" value="ECO:0007669"/>
    <property type="project" value="UniProtKB-SubCell"/>
</dbReference>
<proteinExistence type="predicted"/>
<keyword evidence="3 5" id="KW-1133">Transmembrane helix</keyword>
<dbReference type="CDD" id="cd17319">
    <property type="entry name" value="MFS_ExuT_GudP_like"/>
    <property type="match status" value="1"/>
</dbReference>
<feature type="transmembrane region" description="Helical" evidence="5">
    <location>
        <begin position="372"/>
        <end position="393"/>
    </location>
</feature>
<feature type="transmembrane region" description="Helical" evidence="5">
    <location>
        <begin position="312"/>
        <end position="330"/>
    </location>
</feature>
<dbReference type="GO" id="GO:0022857">
    <property type="term" value="F:transmembrane transporter activity"/>
    <property type="evidence" value="ECO:0007669"/>
    <property type="project" value="InterPro"/>
</dbReference>
<accession>A0A9W3PBY5</accession>
<dbReference type="Gene3D" id="1.20.1250.20">
    <property type="entry name" value="MFS general substrate transporter like domains"/>
    <property type="match status" value="2"/>
</dbReference>
<dbReference type="KEGG" id="bct:GEM_4685"/>
<dbReference type="InterPro" id="IPR020846">
    <property type="entry name" value="MFS_dom"/>
</dbReference>